<protein>
    <recommendedName>
        <fullName evidence="11">G-protein coupled receptors family 3 profile domain-containing protein</fullName>
    </recommendedName>
</protein>
<dbReference type="InterPro" id="IPR017978">
    <property type="entry name" value="GPCR_3_C"/>
</dbReference>
<dbReference type="PANTHER" id="PTHR10519:SF20">
    <property type="entry name" value="G-PROTEIN COUPLED RECEPTOR 156-RELATED"/>
    <property type="match status" value="1"/>
</dbReference>
<feature type="region of interest" description="Disordered" evidence="9">
    <location>
        <begin position="282"/>
        <end position="309"/>
    </location>
</feature>
<accession>A0A7S2TWA0</accession>
<evidence type="ECO:0000259" key="11">
    <source>
        <dbReference type="PROSITE" id="PS50259"/>
    </source>
</evidence>
<evidence type="ECO:0000256" key="7">
    <source>
        <dbReference type="ARBA" id="ARBA00023180"/>
    </source>
</evidence>
<evidence type="ECO:0000256" key="6">
    <source>
        <dbReference type="ARBA" id="ARBA00023170"/>
    </source>
</evidence>
<gene>
    <name evidence="12" type="ORF">LSP00402_LOCUS13779</name>
</gene>
<dbReference type="InterPro" id="IPR002455">
    <property type="entry name" value="GPCR3_GABA-B"/>
</dbReference>
<evidence type="ECO:0000256" key="8">
    <source>
        <dbReference type="ARBA" id="ARBA00023224"/>
    </source>
</evidence>
<keyword evidence="2 10" id="KW-0812">Transmembrane</keyword>
<dbReference type="PANTHER" id="PTHR10519">
    <property type="entry name" value="GABA-B RECEPTOR"/>
    <property type="match status" value="1"/>
</dbReference>
<dbReference type="AlphaFoldDB" id="A0A7S2TWA0"/>
<evidence type="ECO:0000256" key="1">
    <source>
        <dbReference type="ARBA" id="ARBA00004141"/>
    </source>
</evidence>
<evidence type="ECO:0000256" key="10">
    <source>
        <dbReference type="SAM" id="Phobius"/>
    </source>
</evidence>
<organism evidence="12">
    <name type="scientific">Lotharella oceanica</name>
    <dbReference type="NCBI Taxonomy" id="641309"/>
    <lineage>
        <taxon>Eukaryota</taxon>
        <taxon>Sar</taxon>
        <taxon>Rhizaria</taxon>
        <taxon>Cercozoa</taxon>
        <taxon>Chlorarachniophyceae</taxon>
        <taxon>Lotharella</taxon>
    </lineage>
</organism>
<feature type="region of interest" description="Disordered" evidence="9">
    <location>
        <begin position="329"/>
        <end position="354"/>
    </location>
</feature>
<feature type="transmembrane region" description="Helical" evidence="10">
    <location>
        <begin position="160"/>
        <end position="183"/>
    </location>
</feature>
<evidence type="ECO:0000256" key="2">
    <source>
        <dbReference type="ARBA" id="ARBA00022692"/>
    </source>
</evidence>
<dbReference type="GO" id="GO:0038039">
    <property type="term" value="C:G protein-coupled receptor heterodimeric complex"/>
    <property type="evidence" value="ECO:0007669"/>
    <property type="project" value="TreeGrafter"/>
</dbReference>
<proteinExistence type="predicted"/>
<evidence type="ECO:0000313" key="12">
    <source>
        <dbReference type="EMBL" id="CAD9769796.1"/>
    </source>
</evidence>
<comment type="subcellular location">
    <subcellularLocation>
        <location evidence="1">Membrane</location>
        <topology evidence="1">Multi-pass membrane protein</topology>
    </subcellularLocation>
</comment>
<keyword evidence="5 10" id="KW-0472">Membrane</keyword>
<dbReference type="EMBL" id="HBHP01022147">
    <property type="protein sequence ID" value="CAD9769796.1"/>
    <property type="molecule type" value="Transcribed_RNA"/>
</dbReference>
<feature type="compositionally biased region" description="Basic and acidic residues" evidence="9">
    <location>
        <begin position="294"/>
        <end position="309"/>
    </location>
</feature>
<dbReference type="PRINTS" id="PR01176">
    <property type="entry name" value="GABABRECEPTR"/>
</dbReference>
<keyword evidence="8" id="KW-0807">Transducer</keyword>
<evidence type="ECO:0000256" key="5">
    <source>
        <dbReference type="ARBA" id="ARBA00023136"/>
    </source>
</evidence>
<reference evidence="12" key="1">
    <citation type="submission" date="2021-01" db="EMBL/GenBank/DDBJ databases">
        <authorList>
            <person name="Corre E."/>
            <person name="Pelletier E."/>
            <person name="Niang G."/>
            <person name="Scheremetjew M."/>
            <person name="Finn R."/>
            <person name="Kale V."/>
            <person name="Holt S."/>
            <person name="Cochrane G."/>
            <person name="Meng A."/>
            <person name="Brown T."/>
            <person name="Cohen L."/>
        </authorList>
    </citation>
    <scope>NUCLEOTIDE SEQUENCE</scope>
    <source>
        <strain evidence="12">CCMP622</strain>
    </source>
</reference>
<evidence type="ECO:0000256" key="3">
    <source>
        <dbReference type="ARBA" id="ARBA00022989"/>
    </source>
</evidence>
<keyword evidence="4" id="KW-0297">G-protein coupled receptor</keyword>
<keyword evidence="7" id="KW-0325">Glycoprotein</keyword>
<feature type="domain" description="G-protein coupled receptors family 3 profile" evidence="11">
    <location>
        <begin position="24"/>
        <end position="215"/>
    </location>
</feature>
<name>A0A7S2TWA0_9EUKA</name>
<dbReference type="PROSITE" id="PS50259">
    <property type="entry name" value="G_PROTEIN_RECEP_F3_4"/>
    <property type="match status" value="1"/>
</dbReference>
<evidence type="ECO:0000256" key="4">
    <source>
        <dbReference type="ARBA" id="ARBA00023040"/>
    </source>
</evidence>
<feature type="transmembrane region" description="Helical" evidence="10">
    <location>
        <begin position="189"/>
        <end position="210"/>
    </location>
</feature>
<keyword evidence="6" id="KW-0675">Receptor</keyword>
<dbReference type="Pfam" id="PF00003">
    <property type="entry name" value="7tm_3"/>
    <property type="match status" value="1"/>
</dbReference>
<evidence type="ECO:0000256" key="9">
    <source>
        <dbReference type="SAM" id="MobiDB-lite"/>
    </source>
</evidence>
<feature type="transmembrane region" description="Helical" evidence="10">
    <location>
        <begin position="123"/>
        <end position="148"/>
    </location>
</feature>
<sequence>MVSSIAIVLVVFDDKNHSTSLLDATCQASPWIYCMGFAISHSALYAKINRAKALTLDKMDAKKSRHVKVQASSYLKWVFLEAAIEAVICTVWTTTDPLQWERKCASSDTDFCTSYGTCSSSDAIYYVATILSLHVLLLLHMLYVCYLSKSIPDEFSEHKWIIAICVSSIEFHIVAPLLIAVTWEDPTTSTLITVVALFAVDFGLLTMVFVPKILMRHRRITEDDETRETILFGLRKQARKDNRVEAAKDDKMEARQKKGIGMGRVNRNEPIARNKLCRSLEAAPGSTGSDLTTIDERKLPRSCDSTNPKKIEIGNVKLERGSVRNDCSLTPSEAIERKGSQKKFLPRRGSNSHQ</sequence>
<dbReference type="GO" id="GO:0004965">
    <property type="term" value="F:G protein-coupled GABA receptor activity"/>
    <property type="evidence" value="ECO:0007669"/>
    <property type="project" value="InterPro"/>
</dbReference>
<keyword evidence="3 10" id="KW-1133">Transmembrane helix</keyword>